<dbReference type="Proteomes" id="UP000012174">
    <property type="component" value="Unassembled WGS sequence"/>
</dbReference>
<sequence length="79" mass="9103">MSDIEKVAEREAAKQQPWKEFWVSRPTDGFKENTDQTPWLAYTPDPEKPDAKPWYNWLQAESPQVTSLPGYVCRSGSNS</sequence>
<proteinExistence type="predicted"/>
<gene>
    <name evidence="1" type="ORF">UCREL1_8270</name>
</gene>
<evidence type="ECO:0000313" key="2">
    <source>
        <dbReference type="Proteomes" id="UP000012174"/>
    </source>
</evidence>
<dbReference type="AlphaFoldDB" id="M7T4N1"/>
<dbReference type="HOGENOM" id="CLU_2606023_0_0_1"/>
<reference evidence="2" key="1">
    <citation type="journal article" date="2013" name="Genome Announc.">
        <title>Draft genome sequence of the grapevine dieback fungus Eutypa lata UCR-EL1.</title>
        <authorList>
            <person name="Blanco-Ulate B."/>
            <person name="Rolshausen P.E."/>
            <person name="Cantu D."/>
        </authorList>
    </citation>
    <scope>NUCLEOTIDE SEQUENCE [LARGE SCALE GENOMIC DNA]</scope>
    <source>
        <strain evidence="2">UCR-EL1</strain>
    </source>
</reference>
<protein>
    <submittedName>
        <fullName evidence="1">Uncharacterized protein</fullName>
    </submittedName>
</protein>
<keyword evidence="2" id="KW-1185">Reference proteome</keyword>
<dbReference type="OrthoDB" id="4175433at2759"/>
<evidence type="ECO:0000313" key="1">
    <source>
        <dbReference type="EMBL" id="EMR64766.1"/>
    </source>
</evidence>
<dbReference type="EMBL" id="KB707004">
    <property type="protein sequence ID" value="EMR64766.1"/>
    <property type="molecule type" value="Genomic_DNA"/>
</dbReference>
<dbReference type="KEGG" id="ela:UCREL1_8270"/>
<name>M7T4N1_EUTLA</name>
<organism evidence="1 2">
    <name type="scientific">Eutypa lata (strain UCR-EL1)</name>
    <name type="common">Grapevine dieback disease fungus</name>
    <name type="synonym">Eutypa armeniacae</name>
    <dbReference type="NCBI Taxonomy" id="1287681"/>
    <lineage>
        <taxon>Eukaryota</taxon>
        <taxon>Fungi</taxon>
        <taxon>Dikarya</taxon>
        <taxon>Ascomycota</taxon>
        <taxon>Pezizomycotina</taxon>
        <taxon>Sordariomycetes</taxon>
        <taxon>Xylariomycetidae</taxon>
        <taxon>Xylariales</taxon>
        <taxon>Diatrypaceae</taxon>
        <taxon>Eutypa</taxon>
    </lineage>
</organism>
<accession>M7T4N1</accession>